<accession>A0AAV4WF62</accession>
<dbReference type="EMBL" id="BPLQ01014581">
    <property type="protein sequence ID" value="GIY81146.1"/>
    <property type="molecule type" value="Genomic_DNA"/>
</dbReference>
<gene>
    <name evidence="1" type="ORF">CDAR_547991</name>
</gene>
<dbReference type="AlphaFoldDB" id="A0AAV4WF62"/>
<reference evidence="1 2" key="1">
    <citation type="submission" date="2021-06" db="EMBL/GenBank/DDBJ databases">
        <title>Caerostris darwini draft genome.</title>
        <authorList>
            <person name="Kono N."/>
            <person name="Arakawa K."/>
        </authorList>
    </citation>
    <scope>NUCLEOTIDE SEQUENCE [LARGE SCALE GENOMIC DNA]</scope>
</reference>
<protein>
    <submittedName>
        <fullName evidence="1">Uncharacterized protein</fullName>
    </submittedName>
</protein>
<evidence type="ECO:0000313" key="2">
    <source>
        <dbReference type="Proteomes" id="UP001054837"/>
    </source>
</evidence>
<comment type="caution">
    <text evidence="1">The sequence shown here is derived from an EMBL/GenBank/DDBJ whole genome shotgun (WGS) entry which is preliminary data.</text>
</comment>
<dbReference type="Proteomes" id="UP001054837">
    <property type="component" value="Unassembled WGS sequence"/>
</dbReference>
<name>A0AAV4WF62_9ARAC</name>
<evidence type="ECO:0000313" key="1">
    <source>
        <dbReference type="EMBL" id="GIY81146.1"/>
    </source>
</evidence>
<keyword evidence="2" id="KW-1185">Reference proteome</keyword>
<sequence length="133" mass="14870">MGLVSMVRLSGGNSRDFSNATKRPDGQLAFSTTSFRNYKWRKSVAIDIPSSQRGRLRHSPGDFESIVGISALILDFAFGTEREQNRMNNPPLLHPTIASVRTGKEIDFLLEQDVLWEFGKPPSLRGSPLYAMN</sequence>
<organism evidence="1 2">
    <name type="scientific">Caerostris darwini</name>
    <dbReference type="NCBI Taxonomy" id="1538125"/>
    <lineage>
        <taxon>Eukaryota</taxon>
        <taxon>Metazoa</taxon>
        <taxon>Ecdysozoa</taxon>
        <taxon>Arthropoda</taxon>
        <taxon>Chelicerata</taxon>
        <taxon>Arachnida</taxon>
        <taxon>Araneae</taxon>
        <taxon>Araneomorphae</taxon>
        <taxon>Entelegynae</taxon>
        <taxon>Araneoidea</taxon>
        <taxon>Araneidae</taxon>
        <taxon>Caerostris</taxon>
    </lineage>
</organism>
<proteinExistence type="predicted"/>